<gene>
    <name evidence="1" type="ORF">FWK35_00024625</name>
</gene>
<evidence type="ECO:0000313" key="2">
    <source>
        <dbReference type="Proteomes" id="UP000478052"/>
    </source>
</evidence>
<dbReference type="AlphaFoldDB" id="A0A6G0VNT4"/>
<protein>
    <submittedName>
        <fullName evidence="1">Uncharacterized protein</fullName>
    </submittedName>
</protein>
<feature type="non-terminal residue" evidence="1">
    <location>
        <position position="44"/>
    </location>
</feature>
<reference evidence="1 2" key="1">
    <citation type="submission" date="2019-08" db="EMBL/GenBank/DDBJ databases">
        <title>Whole genome of Aphis craccivora.</title>
        <authorList>
            <person name="Voronova N.V."/>
            <person name="Shulinski R.S."/>
            <person name="Bandarenka Y.V."/>
            <person name="Zhorov D.G."/>
            <person name="Warner D."/>
        </authorList>
    </citation>
    <scope>NUCLEOTIDE SEQUENCE [LARGE SCALE GENOMIC DNA]</scope>
    <source>
        <strain evidence="1">180601</strain>
        <tissue evidence="1">Whole Body</tissue>
    </source>
</reference>
<proteinExistence type="predicted"/>
<dbReference type="Proteomes" id="UP000478052">
    <property type="component" value="Unassembled WGS sequence"/>
</dbReference>
<evidence type="ECO:0000313" key="1">
    <source>
        <dbReference type="EMBL" id="KAF0703556.1"/>
    </source>
</evidence>
<organism evidence="1 2">
    <name type="scientific">Aphis craccivora</name>
    <name type="common">Cowpea aphid</name>
    <dbReference type="NCBI Taxonomy" id="307492"/>
    <lineage>
        <taxon>Eukaryota</taxon>
        <taxon>Metazoa</taxon>
        <taxon>Ecdysozoa</taxon>
        <taxon>Arthropoda</taxon>
        <taxon>Hexapoda</taxon>
        <taxon>Insecta</taxon>
        <taxon>Pterygota</taxon>
        <taxon>Neoptera</taxon>
        <taxon>Paraneoptera</taxon>
        <taxon>Hemiptera</taxon>
        <taxon>Sternorrhyncha</taxon>
        <taxon>Aphidomorpha</taxon>
        <taxon>Aphidoidea</taxon>
        <taxon>Aphididae</taxon>
        <taxon>Aphidini</taxon>
        <taxon>Aphis</taxon>
        <taxon>Aphis</taxon>
    </lineage>
</organism>
<sequence length="44" mass="5189">MNQDHLQAYMFMAIEKKTLLEVGNEEVKDILAKNSPLILYIMYE</sequence>
<name>A0A6G0VNT4_APHCR</name>
<dbReference type="EMBL" id="VUJU01013842">
    <property type="protein sequence ID" value="KAF0703556.1"/>
    <property type="molecule type" value="Genomic_DNA"/>
</dbReference>
<keyword evidence="2" id="KW-1185">Reference proteome</keyword>
<accession>A0A6G0VNT4</accession>
<comment type="caution">
    <text evidence="1">The sequence shown here is derived from an EMBL/GenBank/DDBJ whole genome shotgun (WGS) entry which is preliminary data.</text>
</comment>